<dbReference type="EMBL" id="RSEC01000058">
    <property type="protein sequence ID" value="RSD14070.1"/>
    <property type="molecule type" value="Genomic_DNA"/>
</dbReference>
<comment type="caution">
    <text evidence="2">The sequence shown here is derived from an EMBL/GenBank/DDBJ whole genome shotgun (WGS) entry which is preliminary data.</text>
</comment>
<feature type="domain" description="NAD-dependent epimerase/dehydratase" evidence="1">
    <location>
        <begin position="6"/>
        <end position="82"/>
    </location>
</feature>
<dbReference type="PANTHER" id="PTHR43781">
    <property type="entry name" value="SACCHAROPINE DEHYDROGENASE"/>
    <property type="match status" value="1"/>
</dbReference>
<dbReference type="RefSeq" id="WP_125313344.1">
    <property type="nucleotide sequence ID" value="NZ_RSEC01000058.1"/>
</dbReference>
<keyword evidence="3" id="KW-1185">Reference proteome</keyword>
<dbReference type="Pfam" id="PF01370">
    <property type="entry name" value="Epimerase"/>
    <property type="match status" value="1"/>
</dbReference>
<reference evidence="2 3" key="1">
    <citation type="submission" date="2018-12" db="EMBL/GenBank/DDBJ databases">
        <title>Amycolatopsis eburnea sp. nov. actinomycete associate with arbuscular mycorrhiza fungal spore.</title>
        <authorList>
            <person name="Lumyong S."/>
            <person name="Chaiya L."/>
        </authorList>
    </citation>
    <scope>NUCLEOTIDE SEQUENCE [LARGE SCALE GENOMIC DNA]</scope>
    <source>
        <strain evidence="2 3">GLM-1</strain>
    </source>
</reference>
<gene>
    <name evidence="2" type="ORF">EIY87_30985</name>
</gene>
<proteinExistence type="predicted"/>
<dbReference type="OrthoDB" id="4420885at2"/>
<evidence type="ECO:0000313" key="2">
    <source>
        <dbReference type="EMBL" id="RSD14070.1"/>
    </source>
</evidence>
<dbReference type="Proteomes" id="UP000267081">
    <property type="component" value="Unassembled WGS sequence"/>
</dbReference>
<dbReference type="PANTHER" id="PTHR43781:SF1">
    <property type="entry name" value="SACCHAROPINE DEHYDROGENASE"/>
    <property type="match status" value="1"/>
</dbReference>
<dbReference type="SUPFAM" id="SSF51735">
    <property type="entry name" value="NAD(P)-binding Rossmann-fold domains"/>
    <property type="match status" value="1"/>
</dbReference>
<dbReference type="Gene3D" id="3.40.50.720">
    <property type="entry name" value="NAD(P)-binding Rossmann-like Domain"/>
    <property type="match status" value="1"/>
</dbReference>
<dbReference type="InterPro" id="IPR036291">
    <property type="entry name" value="NAD(P)-bd_dom_sf"/>
</dbReference>
<dbReference type="InterPro" id="IPR001509">
    <property type="entry name" value="Epimerase_deHydtase"/>
</dbReference>
<dbReference type="AlphaFoldDB" id="A0A427T548"/>
<accession>A0A427T548</accession>
<organism evidence="2 3">
    <name type="scientific">Amycolatopsis eburnea</name>
    <dbReference type="NCBI Taxonomy" id="2267691"/>
    <lineage>
        <taxon>Bacteria</taxon>
        <taxon>Bacillati</taxon>
        <taxon>Actinomycetota</taxon>
        <taxon>Actinomycetes</taxon>
        <taxon>Pseudonocardiales</taxon>
        <taxon>Pseudonocardiaceae</taxon>
        <taxon>Amycolatopsis</taxon>
    </lineage>
</organism>
<protein>
    <recommendedName>
        <fullName evidence="1">NAD-dependent epimerase/dehydratase domain-containing protein</fullName>
    </recommendedName>
</protein>
<evidence type="ECO:0000259" key="1">
    <source>
        <dbReference type="Pfam" id="PF01370"/>
    </source>
</evidence>
<name>A0A427T548_9PSEU</name>
<sequence>MTEREIWVLGATGRIGRSVAARLAEQGAAPVLVGRRRESLAALRAGTAGEILVADGTESIADAIRARRPGVVVNLVGNYGETASALVEAVLPDGHYVDLATDLSAVSHLLDRHSEAEAAGRTLVTGAGFGVLATEAVVAALCTDRSAPSHVRVDALASVAVESGVVGDAFASSIVEAITRGGRRYQNGQLVKARFGADPRTVTLPDGETVKSAGAPSAELVAAQRASGAPSVTVTSALAPTSPLASAVLPLAAALLSVPAVRRFAVRRMARASMKAAPRPRRHSWGHAVLTWPDGTTREGWLRADDGMDYTAAVVTEVALRLARGEGKPGAYTPAAAFGPDLAVAAGGTFILD</sequence>
<evidence type="ECO:0000313" key="3">
    <source>
        <dbReference type="Proteomes" id="UP000267081"/>
    </source>
</evidence>